<dbReference type="Gene3D" id="2.40.30.170">
    <property type="match status" value="1"/>
</dbReference>
<accession>A0ABU6K7J5</accession>
<dbReference type="Gene3D" id="2.40.420.20">
    <property type="match status" value="1"/>
</dbReference>
<sequence>MRKDFKSSAAAALSLAIVAAALAACSKGEQAGGGMHNMPPPQVSVVVVKPQSVPVTFEYTGQTLGSREVEVRARVGGIIEKRLYAEGGPVAAGQVLFELDPKPLQAQVAAAEADVATAEARAAQATRESARLKPLLAEKAVSQQEYDNAVSNAQIGEAGLLSSKARLQELRLNLGYTKVVAPVSGMSGRALKSEGSLVSTADSLLTTLVQLDPLYVSFGPSENEQNAIERDVANGSLVLPKISNIDVEIRGADGSVLAKGGRVNFTDSHVSSATGTVERRAELPNPGNRLKAGQFVRVALHGAVRPNAIVVPQGAVLEGPQSKIVMTVAKDKDGKDVVAPRPVEVGEWTTLEGVGGKPATKVWVITKGLAAGDQVILDNFVKLRPGAPVVPVSPEAAAAAQSAPAAPAEHK</sequence>
<dbReference type="PANTHER" id="PTHR30158">
    <property type="entry name" value="ACRA/E-RELATED COMPONENT OF DRUG EFFLUX TRANSPORTER"/>
    <property type="match status" value="1"/>
</dbReference>
<gene>
    <name evidence="8" type="ORF">VVD49_16850</name>
</gene>
<comment type="similarity">
    <text evidence="2">Belongs to the membrane fusion protein (MFP) (TC 8.A.1) family.</text>
</comment>
<organism evidence="8 9">
    <name type="scientific">Uliginosibacterium silvisoli</name>
    <dbReference type="NCBI Taxonomy" id="3114758"/>
    <lineage>
        <taxon>Bacteria</taxon>
        <taxon>Pseudomonadati</taxon>
        <taxon>Pseudomonadota</taxon>
        <taxon>Betaproteobacteria</taxon>
        <taxon>Rhodocyclales</taxon>
        <taxon>Zoogloeaceae</taxon>
        <taxon>Uliginosibacterium</taxon>
    </lineage>
</organism>
<feature type="chain" id="PRO_5047141534" evidence="3">
    <location>
        <begin position="24"/>
        <end position="411"/>
    </location>
</feature>
<dbReference type="PANTHER" id="PTHR30158:SF3">
    <property type="entry name" value="MULTIDRUG EFFLUX PUMP SUBUNIT ACRA-RELATED"/>
    <property type="match status" value="1"/>
</dbReference>
<dbReference type="InterPro" id="IPR058627">
    <property type="entry name" value="MdtA-like_C"/>
</dbReference>
<name>A0ABU6K7J5_9RHOO</name>
<feature type="signal peptide" evidence="3">
    <location>
        <begin position="1"/>
        <end position="23"/>
    </location>
</feature>
<evidence type="ECO:0000259" key="5">
    <source>
        <dbReference type="Pfam" id="PF25917"/>
    </source>
</evidence>
<evidence type="ECO:0000259" key="6">
    <source>
        <dbReference type="Pfam" id="PF25944"/>
    </source>
</evidence>
<dbReference type="NCBIfam" id="TIGR01730">
    <property type="entry name" value="RND_mfp"/>
    <property type="match status" value="1"/>
</dbReference>
<evidence type="ECO:0000256" key="3">
    <source>
        <dbReference type="SAM" id="SignalP"/>
    </source>
</evidence>
<feature type="domain" description="Multidrug resistance protein MdtA-like beta-barrel" evidence="6">
    <location>
        <begin position="213"/>
        <end position="301"/>
    </location>
</feature>
<evidence type="ECO:0000313" key="8">
    <source>
        <dbReference type="EMBL" id="MEC5387401.1"/>
    </source>
</evidence>
<evidence type="ECO:0000259" key="4">
    <source>
        <dbReference type="Pfam" id="PF25876"/>
    </source>
</evidence>
<evidence type="ECO:0000259" key="7">
    <source>
        <dbReference type="Pfam" id="PF25967"/>
    </source>
</evidence>
<feature type="domain" description="Multidrug resistance protein MdtA-like barrel-sandwich hybrid" evidence="5">
    <location>
        <begin position="67"/>
        <end position="207"/>
    </location>
</feature>
<dbReference type="InterPro" id="IPR058624">
    <property type="entry name" value="MdtA-like_HH"/>
</dbReference>
<keyword evidence="9" id="KW-1185">Reference proteome</keyword>
<dbReference type="Pfam" id="PF25876">
    <property type="entry name" value="HH_MFP_RND"/>
    <property type="match status" value="1"/>
</dbReference>
<dbReference type="SUPFAM" id="SSF111369">
    <property type="entry name" value="HlyD-like secretion proteins"/>
    <property type="match status" value="1"/>
</dbReference>
<dbReference type="Proteomes" id="UP001331561">
    <property type="component" value="Unassembled WGS sequence"/>
</dbReference>
<protein>
    <submittedName>
        <fullName evidence="8">Efflux RND transporter periplasmic adaptor subunit</fullName>
    </submittedName>
</protein>
<dbReference type="RefSeq" id="WP_327600370.1">
    <property type="nucleotide sequence ID" value="NZ_JAYXHS010000003.1"/>
</dbReference>
<dbReference type="Pfam" id="PF25944">
    <property type="entry name" value="Beta-barrel_RND"/>
    <property type="match status" value="1"/>
</dbReference>
<dbReference type="Gene3D" id="1.10.287.470">
    <property type="entry name" value="Helix hairpin bin"/>
    <property type="match status" value="1"/>
</dbReference>
<dbReference type="PROSITE" id="PS51257">
    <property type="entry name" value="PROKAR_LIPOPROTEIN"/>
    <property type="match status" value="1"/>
</dbReference>
<dbReference type="InterPro" id="IPR058626">
    <property type="entry name" value="MdtA-like_b-barrel"/>
</dbReference>
<dbReference type="Pfam" id="PF25967">
    <property type="entry name" value="RND-MFP_C"/>
    <property type="match status" value="1"/>
</dbReference>
<dbReference type="InterPro" id="IPR058625">
    <property type="entry name" value="MdtA-like_BSH"/>
</dbReference>
<comment type="caution">
    <text evidence="8">The sequence shown here is derived from an EMBL/GenBank/DDBJ whole genome shotgun (WGS) entry which is preliminary data.</text>
</comment>
<dbReference type="EMBL" id="JAYXHS010000003">
    <property type="protein sequence ID" value="MEC5387401.1"/>
    <property type="molecule type" value="Genomic_DNA"/>
</dbReference>
<dbReference type="Gene3D" id="2.40.50.100">
    <property type="match status" value="1"/>
</dbReference>
<dbReference type="Pfam" id="PF25917">
    <property type="entry name" value="BSH_RND"/>
    <property type="match status" value="1"/>
</dbReference>
<evidence type="ECO:0000256" key="2">
    <source>
        <dbReference type="ARBA" id="ARBA00009477"/>
    </source>
</evidence>
<evidence type="ECO:0000256" key="1">
    <source>
        <dbReference type="ARBA" id="ARBA00004196"/>
    </source>
</evidence>
<feature type="domain" description="Multidrug resistance protein MdtA-like C-terminal permuted SH3" evidence="7">
    <location>
        <begin position="307"/>
        <end position="379"/>
    </location>
</feature>
<reference evidence="8 9" key="1">
    <citation type="submission" date="2024-01" db="EMBL/GenBank/DDBJ databases">
        <title>Uliginosibacterium soil sp. nov.</title>
        <authorList>
            <person name="Lv Y."/>
        </authorList>
    </citation>
    <scope>NUCLEOTIDE SEQUENCE [LARGE SCALE GENOMIC DNA]</scope>
    <source>
        <strain evidence="8 9">H3</strain>
    </source>
</reference>
<evidence type="ECO:0000313" key="9">
    <source>
        <dbReference type="Proteomes" id="UP001331561"/>
    </source>
</evidence>
<keyword evidence="3" id="KW-0732">Signal</keyword>
<dbReference type="InterPro" id="IPR006143">
    <property type="entry name" value="RND_pump_MFP"/>
</dbReference>
<comment type="subcellular location">
    <subcellularLocation>
        <location evidence="1">Cell envelope</location>
    </subcellularLocation>
</comment>
<proteinExistence type="inferred from homology"/>
<feature type="domain" description="Multidrug resistance protein MdtA-like alpha-helical hairpin" evidence="4">
    <location>
        <begin position="108"/>
        <end position="177"/>
    </location>
</feature>